<keyword evidence="3" id="KW-0472">Membrane</keyword>
<dbReference type="GO" id="GO:0008289">
    <property type="term" value="F:lipid binding"/>
    <property type="evidence" value="ECO:0007669"/>
    <property type="project" value="InterPro"/>
</dbReference>
<evidence type="ECO:0000313" key="4">
    <source>
        <dbReference type="Proteomes" id="UP000192220"/>
    </source>
</evidence>
<protein>
    <submittedName>
        <fullName evidence="5">Uncharacterized protein LOC106522495</fullName>
    </submittedName>
</protein>
<sequence>MSQPKQPVPLPRKMNRAVKSLDVELIKCNPQSPTDCSVEQTKSSNPPPLLQRKWVTLDSEQEESSNEHVDFVKQQMSPVSPSGKFDEIKKAFEAKRLMYNSSLQSHTKNSEDNLKNSAPPPLLPRKWVTLDSEQTGQDYEEILKGDEPVKEPVKPRPPPLPFRKPKPHLVRMPEIMDSMSLSDSFEAMTPWKDVCRDLTFRGSEEAVVIVKAEVLHKAIQKYDQLMIAHCGTLKIHITDLYCIGDNLDKVSKGTKIAGITGGSAAVAGGVAAAAGVILSPFTAGASLALTAVGVGVVAAGGVTGASAAIANKVNLTADKKKMEKALKDFDDRNEEILSCLKYINEGMELLKQHGVSVLNVTERRSVRVANVVKLVTGDATAMTSDMSSKVAGSIKGFALGMDFYFIEGKNGMKVKKGLESKLAKKLHALAEDLDKGLRELIKIKDVFSKHV</sequence>
<feature type="transmembrane region" description="Helical" evidence="3">
    <location>
        <begin position="287"/>
        <end position="310"/>
    </location>
</feature>
<evidence type="ECO:0000313" key="5">
    <source>
        <dbReference type="RefSeq" id="XP_013870974.1"/>
    </source>
</evidence>
<dbReference type="Proteomes" id="UP000192220">
    <property type="component" value="Unplaced"/>
</dbReference>
<dbReference type="KEGG" id="alim:106522495"/>
<keyword evidence="3" id="KW-1133">Transmembrane helix</keyword>
<feature type="compositionally biased region" description="Polar residues" evidence="2">
    <location>
        <begin position="30"/>
        <end position="44"/>
    </location>
</feature>
<dbReference type="GO" id="GO:0005576">
    <property type="term" value="C:extracellular region"/>
    <property type="evidence" value="ECO:0007669"/>
    <property type="project" value="InterPro"/>
</dbReference>
<dbReference type="PANTHER" id="PTHR14096">
    <property type="entry name" value="APOLIPOPROTEIN L"/>
    <property type="match status" value="1"/>
</dbReference>
<dbReference type="Gene3D" id="1.20.1170.10">
    <property type="match status" value="1"/>
</dbReference>
<dbReference type="GO" id="GO:0042157">
    <property type="term" value="P:lipoprotein metabolic process"/>
    <property type="evidence" value="ECO:0007669"/>
    <property type="project" value="InterPro"/>
</dbReference>
<comment type="similarity">
    <text evidence="1">Belongs to the apolipoprotein L family.</text>
</comment>
<dbReference type="InParanoid" id="A0A2I4BTD2"/>
<dbReference type="GeneID" id="106522495"/>
<evidence type="ECO:0000256" key="3">
    <source>
        <dbReference type="SAM" id="Phobius"/>
    </source>
</evidence>
<keyword evidence="3" id="KW-0812">Transmembrane</keyword>
<evidence type="ECO:0000256" key="1">
    <source>
        <dbReference type="ARBA" id="ARBA00010090"/>
    </source>
</evidence>
<feature type="region of interest" description="Disordered" evidence="2">
    <location>
        <begin position="103"/>
        <end position="125"/>
    </location>
</feature>
<feature type="region of interest" description="Disordered" evidence="2">
    <location>
        <begin position="30"/>
        <end position="50"/>
    </location>
</feature>
<dbReference type="InterPro" id="IPR008405">
    <property type="entry name" value="ApoL"/>
</dbReference>
<dbReference type="Pfam" id="PF05461">
    <property type="entry name" value="ApoL"/>
    <property type="match status" value="1"/>
</dbReference>
<feature type="region of interest" description="Disordered" evidence="2">
    <location>
        <begin position="148"/>
        <end position="167"/>
    </location>
</feature>
<keyword evidence="4" id="KW-1185">Reference proteome</keyword>
<dbReference type="RefSeq" id="XP_013870974.1">
    <property type="nucleotide sequence ID" value="XM_014015520.1"/>
</dbReference>
<dbReference type="OrthoDB" id="8920155at2759"/>
<dbReference type="STRING" id="52670.A0A2I4BTD2"/>
<proteinExistence type="inferred from homology"/>
<name>A0A2I4BTD2_AUSLI</name>
<dbReference type="GO" id="GO:0006869">
    <property type="term" value="P:lipid transport"/>
    <property type="evidence" value="ECO:0007669"/>
    <property type="project" value="InterPro"/>
</dbReference>
<accession>A0A2I4BTD2</accession>
<evidence type="ECO:0000256" key="2">
    <source>
        <dbReference type="SAM" id="MobiDB-lite"/>
    </source>
</evidence>
<gene>
    <name evidence="5" type="primary">LOC106522495</name>
</gene>
<dbReference type="AlphaFoldDB" id="A0A2I4BTD2"/>
<organism evidence="4 5">
    <name type="scientific">Austrofundulus limnaeus</name>
    <name type="common">Annual killifish</name>
    <dbReference type="NCBI Taxonomy" id="52670"/>
    <lineage>
        <taxon>Eukaryota</taxon>
        <taxon>Metazoa</taxon>
        <taxon>Chordata</taxon>
        <taxon>Craniata</taxon>
        <taxon>Vertebrata</taxon>
        <taxon>Euteleostomi</taxon>
        <taxon>Actinopterygii</taxon>
        <taxon>Neopterygii</taxon>
        <taxon>Teleostei</taxon>
        <taxon>Neoteleostei</taxon>
        <taxon>Acanthomorphata</taxon>
        <taxon>Ovalentaria</taxon>
        <taxon>Atherinomorphae</taxon>
        <taxon>Cyprinodontiformes</taxon>
        <taxon>Rivulidae</taxon>
        <taxon>Austrofundulus</taxon>
    </lineage>
</organism>
<feature type="transmembrane region" description="Helical" evidence="3">
    <location>
        <begin position="256"/>
        <end position="281"/>
    </location>
</feature>
<reference evidence="5" key="1">
    <citation type="submission" date="2025-08" db="UniProtKB">
        <authorList>
            <consortium name="RefSeq"/>
        </authorList>
    </citation>
    <scope>IDENTIFICATION</scope>
    <source>
        <strain evidence="5">Quisiro</strain>
        <tissue evidence="5">Liver</tissue>
    </source>
</reference>
<dbReference type="PANTHER" id="PTHR14096:SF59">
    <property type="entry name" value="APOLIPOPROTEIN L, 1 ISOFORM X1"/>
    <property type="match status" value="1"/>
</dbReference>
<dbReference type="GO" id="GO:0016020">
    <property type="term" value="C:membrane"/>
    <property type="evidence" value="ECO:0007669"/>
    <property type="project" value="TreeGrafter"/>
</dbReference>